<evidence type="ECO:0000313" key="1">
    <source>
        <dbReference type="EMBL" id="CAI9288637.1"/>
    </source>
</evidence>
<evidence type="ECO:0000313" key="2">
    <source>
        <dbReference type="Proteomes" id="UP001177003"/>
    </source>
</evidence>
<gene>
    <name evidence="1" type="ORF">LSALG_LOCUS27917</name>
</gene>
<dbReference type="EMBL" id="OX465081">
    <property type="protein sequence ID" value="CAI9288637.1"/>
    <property type="molecule type" value="Genomic_DNA"/>
</dbReference>
<dbReference type="AlphaFoldDB" id="A0AA35ZB98"/>
<proteinExistence type="predicted"/>
<sequence>MVSFAKIQFDLEENIPDHMLMFGKQFKILNQKLNSLLQLQANAGSRNSVSGIEVDVILKAQVVKLDHNYSVLNTKVDIVPAAVTKVVEFHSFLRTKIDKKSEYDSQSFAKLEELLGSLKELLSKLGSSLQSSISPDSFSHMFSSLESTLKAALDPLLKMINLLPTGAPLVRTGVQGGKRVLEGKEI</sequence>
<organism evidence="1 2">
    <name type="scientific">Lactuca saligna</name>
    <name type="common">Willowleaf lettuce</name>
    <dbReference type="NCBI Taxonomy" id="75948"/>
    <lineage>
        <taxon>Eukaryota</taxon>
        <taxon>Viridiplantae</taxon>
        <taxon>Streptophyta</taxon>
        <taxon>Embryophyta</taxon>
        <taxon>Tracheophyta</taxon>
        <taxon>Spermatophyta</taxon>
        <taxon>Magnoliopsida</taxon>
        <taxon>eudicotyledons</taxon>
        <taxon>Gunneridae</taxon>
        <taxon>Pentapetalae</taxon>
        <taxon>asterids</taxon>
        <taxon>campanulids</taxon>
        <taxon>Asterales</taxon>
        <taxon>Asteraceae</taxon>
        <taxon>Cichorioideae</taxon>
        <taxon>Cichorieae</taxon>
        <taxon>Lactucinae</taxon>
        <taxon>Lactuca</taxon>
    </lineage>
</organism>
<accession>A0AA35ZB98</accession>
<name>A0AA35ZB98_LACSI</name>
<reference evidence="1" key="1">
    <citation type="submission" date="2023-04" db="EMBL/GenBank/DDBJ databases">
        <authorList>
            <person name="Vijverberg K."/>
            <person name="Xiong W."/>
            <person name="Schranz E."/>
        </authorList>
    </citation>
    <scope>NUCLEOTIDE SEQUENCE</scope>
</reference>
<protein>
    <submittedName>
        <fullName evidence="1">Uncharacterized protein</fullName>
    </submittedName>
</protein>
<keyword evidence="2" id="KW-1185">Reference proteome</keyword>
<dbReference type="Proteomes" id="UP001177003">
    <property type="component" value="Chromosome 5"/>
</dbReference>